<evidence type="ECO:0000256" key="1">
    <source>
        <dbReference type="SAM" id="MobiDB-lite"/>
    </source>
</evidence>
<feature type="compositionally biased region" description="Polar residues" evidence="1">
    <location>
        <begin position="185"/>
        <end position="194"/>
    </location>
</feature>
<feature type="compositionally biased region" description="Basic residues" evidence="1">
    <location>
        <begin position="126"/>
        <end position="140"/>
    </location>
</feature>
<dbReference type="Proteomes" id="UP000006753">
    <property type="component" value="Unassembled WGS sequence"/>
</dbReference>
<feature type="region of interest" description="Disordered" evidence="1">
    <location>
        <begin position="102"/>
        <end position="218"/>
    </location>
</feature>
<keyword evidence="3" id="KW-1185">Reference proteome</keyword>
<evidence type="ECO:0000313" key="2">
    <source>
        <dbReference type="EMBL" id="EKD12009.1"/>
    </source>
</evidence>
<dbReference type="InParanoid" id="K1XHS6"/>
<dbReference type="AlphaFoldDB" id="K1XHS6"/>
<proteinExistence type="predicted"/>
<dbReference type="KEGG" id="mbe:MBM_09872"/>
<gene>
    <name evidence="2" type="ORF">MBM_09872</name>
</gene>
<feature type="compositionally biased region" description="Polar residues" evidence="1">
    <location>
        <begin position="145"/>
        <end position="167"/>
    </location>
</feature>
<evidence type="ECO:0000313" key="3">
    <source>
        <dbReference type="Proteomes" id="UP000006753"/>
    </source>
</evidence>
<name>K1XHS6_MARBU</name>
<dbReference type="GeneID" id="18765807"/>
<feature type="compositionally biased region" description="Polar residues" evidence="1">
    <location>
        <begin position="206"/>
        <end position="217"/>
    </location>
</feature>
<dbReference type="OrthoDB" id="3546531at2759"/>
<dbReference type="EMBL" id="JH921471">
    <property type="protein sequence ID" value="EKD12009.1"/>
    <property type="molecule type" value="Genomic_DNA"/>
</dbReference>
<sequence>MTPTNSWLDSTSAFVVNHGILEASPARVLVLASQSKQLLPLTSLLQPISNLPTTSSSALISLALTSTPPNRSFSDSISKLLTAALAKMGLGHTVDPEGLESSILEPLKGDPKLRVASETPQNTESKKKRKRRNKQRRKARKAQEELTSSEHVNADTEPTWTHTNGNARRSAHSGRLSAKIRTAETPDSTPNVNIPPSLGSDKLPTSKITGETRSPKTTLHPVDRVIGSRRHSNANVESAKSTLQTADHQLPRYPALPVDLEDGSDVEETIITPAAASLSRRLKFAPGEHLQAFPREVTDEDHEELNGAEFDDSDGEQVVPEPTTHPGFPPAEELPKWFPENIKNIYQVDRHGGALSFKELNEITRYRAALEIILRRRWKTYLEAGEARFKLQKLVRRLRARPVTEAYFKYRNKQYKTWKGKALASWKRLEKMHSGVLILDATININFRQERIIYEKELGGQRL</sequence>
<reference evidence="2 3" key="1">
    <citation type="journal article" date="2012" name="BMC Genomics">
        <title>Sequencing the genome of Marssonina brunnea reveals fungus-poplar co-evolution.</title>
        <authorList>
            <person name="Zhu S."/>
            <person name="Cao Y.-Z."/>
            <person name="Jiang C."/>
            <person name="Tan B.-Y."/>
            <person name="Wang Z."/>
            <person name="Feng S."/>
            <person name="Zhang L."/>
            <person name="Su X.-H."/>
            <person name="Brejova B."/>
            <person name="Vinar T."/>
            <person name="Xu M."/>
            <person name="Wang M.-X."/>
            <person name="Zhang S.-G."/>
            <person name="Huang M.-R."/>
            <person name="Wu R."/>
            <person name="Zhou Y."/>
        </authorList>
    </citation>
    <scope>NUCLEOTIDE SEQUENCE [LARGE SCALE GENOMIC DNA]</scope>
    <source>
        <strain evidence="2 3">MB_m1</strain>
    </source>
</reference>
<organism evidence="2 3">
    <name type="scientific">Marssonina brunnea f. sp. multigermtubi (strain MB_m1)</name>
    <name type="common">Marssonina leaf spot fungus</name>
    <dbReference type="NCBI Taxonomy" id="1072389"/>
    <lineage>
        <taxon>Eukaryota</taxon>
        <taxon>Fungi</taxon>
        <taxon>Dikarya</taxon>
        <taxon>Ascomycota</taxon>
        <taxon>Pezizomycotina</taxon>
        <taxon>Leotiomycetes</taxon>
        <taxon>Helotiales</taxon>
        <taxon>Drepanopezizaceae</taxon>
        <taxon>Drepanopeziza</taxon>
    </lineage>
</organism>
<accession>K1XHS6</accession>
<protein>
    <submittedName>
        <fullName evidence="2">Uncharacterized protein</fullName>
    </submittedName>
</protein>
<feature type="region of interest" description="Disordered" evidence="1">
    <location>
        <begin position="309"/>
        <end position="329"/>
    </location>
</feature>
<dbReference type="HOGENOM" id="CLU_590629_0_0_1"/>